<proteinExistence type="predicted"/>
<accession>Q92GC7</accession>
<evidence type="ECO:0000313" key="1">
    <source>
        <dbReference type="EMBL" id="AAL03734.1"/>
    </source>
</evidence>
<dbReference type="Proteomes" id="UP000000816">
    <property type="component" value="Chromosome"/>
</dbReference>
<gene>
    <name evidence="1" type="ordered locus">RC1196</name>
</gene>
<dbReference type="PIR" id="D97849">
    <property type="entry name" value="D97849"/>
</dbReference>
<organism evidence="1 2">
    <name type="scientific">Rickettsia conorii (strain ATCC VR-613 / Malish 7)</name>
    <dbReference type="NCBI Taxonomy" id="272944"/>
    <lineage>
        <taxon>Bacteria</taxon>
        <taxon>Pseudomonadati</taxon>
        <taxon>Pseudomonadota</taxon>
        <taxon>Alphaproteobacteria</taxon>
        <taxon>Rickettsiales</taxon>
        <taxon>Rickettsiaceae</taxon>
        <taxon>Rickettsieae</taxon>
        <taxon>Rickettsia</taxon>
        <taxon>spotted fever group</taxon>
    </lineage>
</organism>
<dbReference type="AlphaFoldDB" id="Q92GC7"/>
<sequence>MYSMSLPRRHCCMDRYNPLCVTPWLDHGGQTTIKNTSNKAFPCRWEFSKITSILLQKLYI</sequence>
<evidence type="ECO:0000313" key="2">
    <source>
        <dbReference type="Proteomes" id="UP000000816"/>
    </source>
</evidence>
<keyword evidence="1" id="KW-0012">Acyltransferase</keyword>
<reference evidence="1 2" key="1">
    <citation type="journal article" date="2001" name="Science">
        <title>Mechanisms of evolution in Rickettsia conorii and R. prowazekii.</title>
        <authorList>
            <person name="Ogata H."/>
            <person name="Audic S."/>
            <person name="Renesto-Audiffren P."/>
            <person name="Fournier P.-E."/>
            <person name="Barbe V."/>
            <person name="Samson D."/>
            <person name="Roux V."/>
            <person name="Cossart P."/>
            <person name="Weissenbach J."/>
            <person name="Claverie J.-M."/>
            <person name="Raoult D."/>
        </authorList>
    </citation>
    <scope>NUCLEOTIDE SEQUENCE [LARGE SCALE GENOMIC DNA]</scope>
    <source>
        <strain evidence="2">ATCC VR-613 / Malish 7</strain>
    </source>
</reference>
<dbReference type="GO" id="GO:0016746">
    <property type="term" value="F:acyltransferase activity"/>
    <property type="evidence" value="ECO:0007669"/>
    <property type="project" value="UniProtKB-KW"/>
</dbReference>
<name>Q92GC7_RICCN</name>
<keyword evidence="1" id="KW-0808">Transferase</keyword>
<dbReference type="EMBL" id="AE006914">
    <property type="protein sequence ID" value="AAL03734.1"/>
    <property type="molecule type" value="Genomic_DNA"/>
</dbReference>
<dbReference type="HOGENOM" id="CLU_2938813_0_0_5"/>
<dbReference type="KEGG" id="rco:RC1196"/>
<protein>
    <submittedName>
        <fullName evidence="1">Uncharacterized protein</fullName>
    </submittedName>
</protein>